<accession>A0ABS8AB08</accession>
<sequence length="105" mass="11579">MLIATATVLVVGSLIWIYSPGDIVRDGHPDTGTVLFVHPNLLTVLKRIAAAVSLIMSLPILVLIVSKALAGPQHHEANSGRQLWFFWLLAMACWLFLGEWYPLSD</sequence>
<keyword evidence="1" id="KW-0472">Membrane</keyword>
<feature type="transmembrane region" description="Helical" evidence="1">
    <location>
        <begin position="82"/>
        <end position="103"/>
    </location>
</feature>
<proteinExistence type="predicted"/>
<protein>
    <submittedName>
        <fullName evidence="2">Uncharacterized protein</fullName>
    </submittedName>
</protein>
<reference evidence="2" key="1">
    <citation type="submission" date="2021-10" db="EMBL/GenBank/DDBJ databases">
        <authorList>
            <person name="Dean J.D."/>
            <person name="Kim M.K."/>
            <person name="Newey C.N."/>
            <person name="Stoker T.S."/>
            <person name="Thompson D.W."/>
            <person name="Grose J.H."/>
        </authorList>
    </citation>
    <scope>NUCLEOTIDE SEQUENCE</scope>
    <source>
        <strain evidence="2">BT635</strain>
    </source>
</reference>
<keyword evidence="1" id="KW-1133">Transmembrane helix</keyword>
<comment type="caution">
    <text evidence="2">The sequence shown here is derived from an EMBL/GenBank/DDBJ whole genome shotgun (WGS) entry which is preliminary data.</text>
</comment>
<evidence type="ECO:0000313" key="2">
    <source>
        <dbReference type="EMBL" id="MCB2377575.1"/>
    </source>
</evidence>
<organism evidence="2 3">
    <name type="scientific">Hymenobacter nitidus</name>
    <dbReference type="NCBI Taxonomy" id="2880929"/>
    <lineage>
        <taxon>Bacteria</taxon>
        <taxon>Pseudomonadati</taxon>
        <taxon>Bacteroidota</taxon>
        <taxon>Cytophagia</taxon>
        <taxon>Cytophagales</taxon>
        <taxon>Hymenobacteraceae</taxon>
        <taxon>Hymenobacter</taxon>
    </lineage>
</organism>
<keyword evidence="3" id="KW-1185">Reference proteome</keyword>
<dbReference type="EMBL" id="JAJADQ010000003">
    <property type="protein sequence ID" value="MCB2377575.1"/>
    <property type="molecule type" value="Genomic_DNA"/>
</dbReference>
<dbReference type="Proteomes" id="UP001165297">
    <property type="component" value="Unassembled WGS sequence"/>
</dbReference>
<keyword evidence="1" id="KW-0812">Transmembrane</keyword>
<name>A0ABS8AB08_9BACT</name>
<evidence type="ECO:0000256" key="1">
    <source>
        <dbReference type="SAM" id="Phobius"/>
    </source>
</evidence>
<evidence type="ECO:0000313" key="3">
    <source>
        <dbReference type="Proteomes" id="UP001165297"/>
    </source>
</evidence>
<gene>
    <name evidence="2" type="ORF">LGH70_08275</name>
</gene>
<feature type="transmembrane region" description="Helical" evidence="1">
    <location>
        <begin position="49"/>
        <end position="70"/>
    </location>
</feature>